<dbReference type="InterPro" id="IPR013337">
    <property type="entry name" value="CRISPR-assoc_prot_Cas5_Tneap"/>
</dbReference>
<name>S0JJW1_9ENTE</name>
<dbReference type="GO" id="GO:0043571">
    <property type="term" value="P:maintenance of CRISPR repeat elements"/>
    <property type="evidence" value="ECO:0007669"/>
    <property type="project" value="InterPro"/>
</dbReference>
<dbReference type="AlphaFoldDB" id="S0JJW1"/>
<comment type="caution">
    <text evidence="2">The sequence shown here is derived from an EMBL/GenBank/DDBJ whole genome shotgun (WGS) entry which is preliminary data.</text>
</comment>
<keyword evidence="3" id="KW-1185">Reference proteome</keyword>
<evidence type="ECO:0000313" key="2">
    <source>
        <dbReference type="EMBL" id="EOT28173.1"/>
    </source>
</evidence>
<sequence length="242" mass="27805">MKAIRLKLSQDLVNYKKATSTQLKETYPLPPYSTVIGMVHAVCQFTEYQKMDISIQGSYFSKVNDLYTRYEFSNGMKYEEGRHQIKAGEFGVSRGIATAELLVDVHLMLHIVPNNQELISVIEQAFLFPYEYPSLGRREDLVTIDEVKIVELSEVELQNDKDVNQAAYIPKSYFGDIGKHAVKGTRYFISKEYELVDYGTKKKPQVFRKWLPKKEVLYVTKTTIVEDTIIVCDEDGEVVFAS</sequence>
<proteinExistence type="predicted"/>
<evidence type="ECO:0000313" key="3">
    <source>
        <dbReference type="Proteomes" id="UP000014136"/>
    </source>
</evidence>
<reference evidence="2 3" key="1">
    <citation type="submission" date="2013-03" db="EMBL/GenBank/DDBJ databases">
        <title>The Genome Sequence of Enterococcus saccharolyticus ATCC_43076 (Illumina only assembly).</title>
        <authorList>
            <consortium name="The Broad Institute Genomics Platform"/>
            <consortium name="The Broad Institute Genome Sequencing Center for Infectious Disease"/>
            <person name="Earl A."/>
            <person name="Russ C."/>
            <person name="Gilmore M."/>
            <person name="Surin D."/>
            <person name="Walker B."/>
            <person name="Young S."/>
            <person name="Zeng Q."/>
            <person name="Gargeya S."/>
            <person name="Fitzgerald M."/>
            <person name="Haas B."/>
            <person name="Abouelleil A."/>
            <person name="Allen A.W."/>
            <person name="Alvarado L."/>
            <person name="Arachchi H.M."/>
            <person name="Berlin A.M."/>
            <person name="Chapman S.B."/>
            <person name="Gainer-Dewar J."/>
            <person name="Goldberg J."/>
            <person name="Griggs A."/>
            <person name="Gujja S."/>
            <person name="Hansen M."/>
            <person name="Howarth C."/>
            <person name="Imamovic A."/>
            <person name="Ireland A."/>
            <person name="Larimer J."/>
            <person name="McCowan C."/>
            <person name="Murphy C."/>
            <person name="Pearson M."/>
            <person name="Poon T.W."/>
            <person name="Priest M."/>
            <person name="Roberts A."/>
            <person name="Saif S."/>
            <person name="Shea T."/>
            <person name="Sisk P."/>
            <person name="Sykes S."/>
            <person name="Wortman J."/>
            <person name="Nusbaum C."/>
            <person name="Birren B."/>
        </authorList>
    </citation>
    <scope>NUCLEOTIDE SEQUENCE [LARGE SCALE GENOMIC DNA]</scope>
    <source>
        <strain evidence="2 3">ATCC 43076</strain>
    </source>
</reference>
<gene>
    <name evidence="2" type="ORF">OMQ_01685</name>
</gene>
<dbReference type="GO" id="GO:0051607">
    <property type="term" value="P:defense response to virus"/>
    <property type="evidence" value="ECO:0007669"/>
    <property type="project" value="UniProtKB-KW"/>
</dbReference>
<protein>
    <submittedName>
        <fullName evidence="2">CRISPR-associated protein cas5, subtype I-b/tneap</fullName>
    </submittedName>
</protein>
<dbReference type="RefSeq" id="WP_016175474.1">
    <property type="nucleotide sequence ID" value="NZ_KE136389.1"/>
</dbReference>
<dbReference type="STRING" id="41997.RV16_GL000606"/>
<dbReference type="Pfam" id="PF09704">
    <property type="entry name" value="Cas_Cas5d"/>
    <property type="match status" value="1"/>
</dbReference>
<dbReference type="EMBL" id="AHYT01000008">
    <property type="protein sequence ID" value="EOT28173.1"/>
    <property type="molecule type" value="Genomic_DNA"/>
</dbReference>
<organism evidence="2 3">
    <name type="scientific">Enterococcus saccharolyticus subsp. saccharolyticus ATCC 43076</name>
    <dbReference type="NCBI Taxonomy" id="1139996"/>
    <lineage>
        <taxon>Bacteria</taxon>
        <taxon>Bacillati</taxon>
        <taxon>Bacillota</taxon>
        <taxon>Bacilli</taxon>
        <taxon>Lactobacillales</taxon>
        <taxon>Enterococcaceae</taxon>
        <taxon>Enterococcus</taxon>
    </lineage>
</organism>
<dbReference type="PATRIC" id="fig|1139996.3.peg.1672"/>
<dbReference type="HOGENOM" id="CLU_099059_0_0_9"/>
<keyword evidence="1" id="KW-0051">Antiviral defense</keyword>
<dbReference type="NCBIfam" id="TIGR02593">
    <property type="entry name" value="CRISPR_cas5"/>
    <property type="match status" value="1"/>
</dbReference>
<dbReference type="Proteomes" id="UP000014136">
    <property type="component" value="Unassembled WGS sequence"/>
</dbReference>
<dbReference type="NCBIfam" id="TIGR01895">
    <property type="entry name" value="cas_Cas5t"/>
    <property type="match status" value="1"/>
</dbReference>
<dbReference type="InterPro" id="IPR021124">
    <property type="entry name" value="CRISPR-assoc_prot_Cas5"/>
</dbReference>
<dbReference type="InterPro" id="IPR013422">
    <property type="entry name" value="CRISPR-assoc_prot_Cas5_N"/>
</dbReference>
<dbReference type="OrthoDB" id="9782505at2"/>
<dbReference type="eggNOG" id="COG1688">
    <property type="taxonomic scope" value="Bacteria"/>
</dbReference>
<accession>S0JJW1</accession>
<evidence type="ECO:0000256" key="1">
    <source>
        <dbReference type="ARBA" id="ARBA00023118"/>
    </source>
</evidence>